<dbReference type="InterPro" id="IPR036097">
    <property type="entry name" value="HisK_dim/P_sf"/>
</dbReference>
<dbReference type="InterPro" id="IPR005467">
    <property type="entry name" value="His_kinase_dom"/>
</dbReference>
<gene>
    <name evidence="14" type="ORF">FB475_4687</name>
</gene>
<dbReference type="Gene3D" id="1.10.287.130">
    <property type="match status" value="1"/>
</dbReference>
<dbReference type="InterPro" id="IPR003661">
    <property type="entry name" value="HisK_dim/P_dom"/>
</dbReference>
<evidence type="ECO:0000256" key="8">
    <source>
        <dbReference type="ARBA" id="ARBA00022989"/>
    </source>
</evidence>
<evidence type="ECO:0000256" key="5">
    <source>
        <dbReference type="ARBA" id="ARBA00022679"/>
    </source>
</evidence>
<evidence type="ECO:0000256" key="3">
    <source>
        <dbReference type="ARBA" id="ARBA00012438"/>
    </source>
</evidence>
<evidence type="ECO:0000259" key="13">
    <source>
        <dbReference type="PROSITE" id="PS50885"/>
    </source>
</evidence>
<dbReference type="SMART" id="SM00388">
    <property type="entry name" value="HisKA"/>
    <property type="match status" value="1"/>
</dbReference>
<dbReference type="PROSITE" id="PS50885">
    <property type="entry name" value="HAMP"/>
    <property type="match status" value="1"/>
</dbReference>
<dbReference type="EMBL" id="VFMM01000002">
    <property type="protein sequence ID" value="TQJ11764.1"/>
    <property type="molecule type" value="Genomic_DNA"/>
</dbReference>
<dbReference type="GO" id="GO:0005886">
    <property type="term" value="C:plasma membrane"/>
    <property type="evidence" value="ECO:0007669"/>
    <property type="project" value="UniProtKB-SubCell"/>
</dbReference>
<dbReference type="AlphaFoldDB" id="A0A542E8Y9"/>
<dbReference type="PANTHER" id="PTHR45436">
    <property type="entry name" value="SENSOR HISTIDINE KINASE YKOH"/>
    <property type="match status" value="1"/>
</dbReference>
<dbReference type="InterPro" id="IPR003594">
    <property type="entry name" value="HATPase_dom"/>
</dbReference>
<dbReference type="PRINTS" id="PR00344">
    <property type="entry name" value="BCTRLSENSOR"/>
</dbReference>
<reference evidence="14 15" key="1">
    <citation type="submission" date="2019-06" db="EMBL/GenBank/DDBJ databases">
        <title>Sequencing the genomes of 1000 actinobacteria strains.</title>
        <authorList>
            <person name="Klenk H.-P."/>
        </authorList>
    </citation>
    <scope>NUCLEOTIDE SEQUENCE [LARGE SCALE GENOMIC DNA]</scope>
    <source>
        <strain evidence="14 15">DSM 17305</strain>
    </source>
</reference>
<dbReference type="Gene3D" id="1.10.8.500">
    <property type="entry name" value="HAMP domain in histidine kinase"/>
    <property type="match status" value="1"/>
</dbReference>
<dbReference type="SMART" id="SM00304">
    <property type="entry name" value="HAMP"/>
    <property type="match status" value="1"/>
</dbReference>
<keyword evidence="15" id="KW-1185">Reference proteome</keyword>
<keyword evidence="10" id="KW-0472">Membrane</keyword>
<evidence type="ECO:0000259" key="12">
    <source>
        <dbReference type="PROSITE" id="PS50109"/>
    </source>
</evidence>
<keyword evidence="8" id="KW-1133">Transmembrane helix</keyword>
<evidence type="ECO:0000256" key="4">
    <source>
        <dbReference type="ARBA" id="ARBA00022553"/>
    </source>
</evidence>
<keyword evidence="7 14" id="KW-0418">Kinase</keyword>
<keyword evidence="4" id="KW-0597">Phosphoprotein</keyword>
<dbReference type="PANTHER" id="PTHR45436:SF5">
    <property type="entry name" value="SENSOR HISTIDINE KINASE TRCS"/>
    <property type="match status" value="1"/>
</dbReference>
<protein>
    <recommendedName>
        <fullName evidence="3">histidine kinase</fullName>
        <ecNumber evidence="3">2.7.13.3</ecNumber>
    </recommendedName>
</protein>
<name>A0A542E8Y9_9ACTN</name>
<evidence type="ECO:0000313" key="15">
    <source>
        <dbReference type="Proteomes" id="UP000316298"/>
    </source>
</evidence>
<dbReference type="OrthoDB" id="9786919at2"/>
<feature type="region of interest" description="Disordered" evidence="11">
    <location>
        <begin position="191"/>
        <end position="215"/>
    </location>
</feature>
<keyword evidence="6" id="KW-0812">Transmembrane</keyword>
<comment type="catalytic activity">
    <reaction evidence="1">
        <text>ATP + protein L-histidine = ADP + protein N-phospho-L-histidine.</text>
        <dbReference type="EC" id="2.7.13.3"/>
    </reaction>
</comment>
<dbReference type="Proteomes" id="UP000316298">
    <property type="component" value="Unassembled WGS sequence"/>
</dbReference>
<accession>A0A542E8Y9</accession>
<organism evidence="14 15">
    <name type="scientific">Kribbella jejuensis</name>
    <dbReference type="NCBI Taxonomy" id="236068"/>
    <lineage>
        <taxon>Bacteria</taxon>
        <taxon>Bacillati</taxon>
        <taxon>Actinomycetota</taxon>
        <taxon>Actinomycetes</taxon>
        <taxon>Propionibacteriales</taxon>
        <taxon>Kribbellaceae</taxon>
        <taxon>Kribbella</taxon>
    </lineage>
</organism>
<dbReference type="InterPro" id="IPR050428">
    <property type="entry name" value="TCS_sensor_his_kinase"/>
</dbReference>
<feature type="compositionally biased region" description="Basic and acidic residues" evidence="11">
    <location>
        <begin position="108"/>
        <end position="120"/>
    </location>
</feature>
<dbReference type="Pfam" id="PF02518">
    <property type="entry name" value="HATPase_c"/>
    <property type="match status" value="1"/>
</dbReference>
<dbReference type="SMART" id="SM00387">
    <property type="entry name" value="HATPase_c"/>
    <property type="match status" value="1"/>
</dbReference>
<dbReference type="Pfam" id="PF00672">
    <property type="entry name" value="HAMP"/>
    <property type="match status" value="1"/>
</dbReference>
<evidence type="ECO:0000256" key="9">
    <source>
        <dbReference type="ARBA" id="ARBA00023012"/>
    </source>
</evidence>
<dbReference type="CDD" id="cd06225">
    <property type="entry name" value="HAMP"/>
    <property type="match status" value="1"/>
</dbReference>
<dbReference type="EC" id="2.7.13.3" evidence="3"/>
<dbReference type="RefSeq" id="WP_141858680.1">
    <property type="nucleotide sequence ID" value="NZ_BAAAKA010000059.1"/>
</dbReference>
<dbReference type="SUPFAM" id="SSF158472">
    <property type="entry name" value="HAMP domain-like"/>
    <property type="match status" value="1"/>
</dbReference>
<keyword evidence="9" id="KW-0902">Two-component regulatory system</keyword>
<dbReference type="Gene3D" id="3.30.565.10">
    <property type="entry name" value="Histidine kinase-like ATPase, C-terminal domain"/>
    <property type="match status" value="1"/>
</dbReference>
<comment type="subcellular location">
    <subcellularLocation>
        <location evidence="2">Cell membrane</location>
    </subcellularLocation>
</comment>
<dbReference type="GO" id="GO:0000155">
    <property type="term" value="F:phosphorelay sensor kinase activity"/>
    <property type="evidence" value="ECO:0007669"/>
    <property type="project" value="InterPro"/>
</dbReference>
<dbReference type="InterPro" id="IPR003660">
    <property type="entry name" value="HAMP_dom"/>
</dbReference>
<dbReference type="Pfam" id="PF00512">
    <property type="entry name" value="HisKA"/>
    <property type="match status" value="1"/>
</dbReference>
<dbReference type="CDD" id="cd00082">
    <property type="entry name" value="HisKA"/>
    <property type="match status" value="1"/>
</dbReference>
<dbReference type="SUPFAM" id="SSF47384">
    <property type="entry name" value="Homodimeric domain of signal transducing histidine kinase"/>
    <property type="match status" value="1"/>
</dbReference>
<feature type="domain" description="HAMP" evidence="13">
    <location>
        <begin position="183"/>
        <end position="235"/>
    </location>
</feature>
<evidence type="ECO:0000256" key="2">
    <source>
        <dbReference type="ARBA" id="ARBA00004236"/>
    </source>
</evidence>
<evidence type="ECO:0000256" key="10">
    <source>
        <dbReference type="ARBA" id="ARBA00023136"/>
    </source>
</evidence>
<dbReference type="PROSITE" id="PS50109">
    <property type="entry name" value="HIS_KIN"/>
    <property type="match status" value="1"/>
</dbReference>
<evidence type="ECO:0000256" key="11">
    <source>
        <dbReference type="SAM" id="MobiDB-lite"/>
    </source>
</evidence>
<keyword evidence="5" id="KW-0808">Transferase</keyword>
<comment type="caution">
    <text evidence="14">The sequence shown here is derived from an EMBL/GenBank/DDBJ whole genome shotgun (WGS) entry which is preliminary data.</text>
</comment>
<feature type="domain" description="Histidine kinase" evidence="12">
    <location>
        <begin position="243"/>
        <end position="436"/>
    </location>
</feature>
<dbReference type="InterPro" id="IPR036890">
    <property type="entry name" value="HATPase_C_sf"/>
</dbReference>
<dbReference type="SUPFAM" id="SSF55874">
    <property type="entry name" value="ATPase domain of HSP90 chaperone/DNA topoisomerase II/histidine kinase"/>
    <property type="match status" value="1"/>
</dbReference>
<proteinExistence type="predicted"/>
<dbReference type="InterPro" id="IPR004358">
    <property type="entry name" value="Sig_transdc_His_kin-like_C"/>
</dbReference>
<feature type="region of interest" description="Disordered" evidence="11">
    <location>
        <begin position="80"/>
        <end position="120"/>
    </location>
</feature>
<evidence type="ECO:0000256" key="6">
    <source>
        <dbReference type="ARBA" id="ARBA00022692"/>
    </source>
</evidence>
<evidence type="ECO:0000313" key="14">
    <source>
        <dbReference type="EMBL" id="TQJ11764.1"/>
    </source>
</evidence>
<sequence>MRRRILLLSVGMTTLVVLAFAVPLILLLRSTTASESKDKARNRAETVAYYVGDQDHTNDDITAYINGLPAAPGRISVRLADGTTLGDPPPGGVPTPKYVPVGEDDGDGDRKGPPKVGDADYRDLDGGLAVDVGVGTPHGTASVCLYLTGDELYAGLTPRVLILVGGSLVVLLLSIAGAELVSRRLARPLEETASTAERLARGDMDARAPTTGPTEVAKVGSALNGLADRIDEVIAVEREAVADLSHRLRTPLTALRLQVEAMPDRESAEELNTQVNSLERTLTAVISAARRPQREGRVPHCDAVEVTRQRAAFWEPLFEDQGRELALDLPEEPAMVRSSAEDLGAALDALVENVVAHTPDGTPARITLTRTESGVRIVVADKGPGIPLGAGERGRSDRGSTGLGLDIARRCAEAAGGHLTLHRNEVELTLRSSTGA</sequence>
<evidence type="ECO:0000256" key="7">
    <source>
        <dbReference type="ARBA" id="ARBA00022777"/>
    </source>
</evidence>
<evidence type="ECO:0000256" key="1">
    <source>
        <dbReference type="ARBA" id="ARBA00000085"/>
    </source>
</evidence>